<dbReference type="Pfam" id="PF00288">
    <property type="entry name" value="GHMP_kinases_N"/>
    <property type="match status" value="1"/>
</dbReference>
<reference evidence="8 9" key="1">
    <citation type="submission" date="2011-04" db="EMBL/GenBank/DDBJ databases">
        <authorList>
            <person name="Harkins D.M."/>
            <person name="Madupu R."/>
            <person name="Durkin A.S."/>
            <person name="Torralba M."/>
            <person name="Methe B."/>
            <person name="Sutton G.G."/>
            <person name="Nelson K.E."/>
        </authorList>
    </citation>
    <scope>NUCLEOTIDE SEQUENCE [LARGE SCALE GENOMIC DNA]</scope>
    <source>
        <strain evidence="8 9">UPII 199-6</strain>
    </source>
</reference>
<dbReference type="InterPro" id="IPR004424">
    <property type="entry name" value="IspE"/>
</dbReference>
<evidence type="ECO:0000256" key="5">
    <source>
        <dbReference type="ARBA" id="ARBA00022840"/>
    </source>
</evidence>
<dbReference type="NCBIfam" id="TIGR00154">
    <property type="entry name" value="ispE"/>
    <property type="match status" value="1"/>
</dbReference>
<dbReference type="SUPFAM" id="SSF54211">
    <property type="entry name" value="Ribosomal protein S5 domain 2-like"/>
    <property type="match status" value="1"/>
</dbReference>
<dbReference type="Gene3D" id="3.30.230.10">
    <property type="match status" value="1"/>
</dbReference>
<comment type="caution">
    <text evidence="8">The sequence shown here is derived from an EMBL/GenBank/DDBJ whole genome shotgun (WGS) entry which is preliminary data.</text>
</comment>
<comment type="pathway">
    <text evidence="6">Isoprenoid biosynthesis; isopentenyl diphosphate biosynthesis via DXP pathway; isopentenyl diphosphate from 1-deoxy-D-xylulose 5-phosphate: step 3/6.</text>
</comment>
<dbReference type="InterPro" id="IPR014721">
    <property type="entry name" value="Ribsml_uS5_D2-typ_fold_subgr"/>
</dbReference>
<dbReference type="RefSeq" id="WP_007390922.1">
    <property type="nucleotide sequence ID" value="NZ_AFIJ01000020.1"/>
</dbReference>
<keyword evidence="5 6" id="KW-0067">ATP-binding</keyword>
<keyword evidence="6" id="KW-0414">Isoprene biosynthesis</keyword>
<evidence type="ECO:0000259" key="7">
    <source>
        <dbReference type="Pfam" id="PF00288"/>
    </source>
</evidence>
<comment type="catalytic activity">
    <reaction evidence="6">
        <text>4-CDP-2-C-methyl-D-erythritol + ATP = 4-CDP-2-C-methyl-D-erythritol 2-phosphate + ADP + H(+)</text>
        <dbReference type="Rhea" id="RHEA:18437"/>
        <dbReference type="ChEBI" id="CHEBI:15378"/>
        <dbReference type="ChEBI" id="CHEBI:30616"/>
        <dbReference type="ChEBI" id="CHEBI:57823"/>
        <dbReference type="ChEBI" id="CHEBI:57919"/>
        <dbReference type="ChEBI" id="CHEBI:456216"/>
        <dbReference type="EC" id="2.7.1.148"/>
    </reaction>
</comment>
<organism evidence="8 9">
    <name type="scientific">Megasphaera lornae</name>
    <dbReference type="NCBI Taxonomy" id="1000568"/>
    <lineage>
        <taxon>Bacteria</taxon>
        <taxon>Bacillati</taxon>
        <taxon>Bacillota</taxon>
        <taxon>Negativicutes</taxon>
        <taxon>Veillonellales</taxon>
        <taxon>Veillonellaceae</taxon>
        <taxon>Megasphaera</taxon>
    </lineage>
</organism>
<name>A0ABN0D160_9FIRM</name>
<sequence length="291" mass="31350">MIQERAYGKINLGLSIIGKRSDGYHRIDTVFQSIALHDTVYIEAADSFQLTCSQAALACNTSNLAYKAYAALGAYRNKSSSAVHIHLEKRIPLAAGLAGGSADAAAVLRGLNRFWRLGLTAETLCHIGATLGADVPFCVQGGTQRGQGTGEVLTPMAPLPSWPVCILHPPVSVQTGMAYAWFDEQQVHEEVWMEKIVQSVQSADRERLSGCWGNSFESSVFPRVPAAAQCRNILKTHGLVPLLSGSGPTVFAFIPPTIVASSFRRLQQEANTAGIEVYRTHLVRGNGQNDG</sequence>
<comment type="function">
    <text evidence="6">Catalyzes the phosphorylation of the position 2 hydroxy group of 4-diphosphocytidyl-2C-methyl-D-erythritol.</text>
</comment>
<dbReference type="Gene3D" id="3.30.70.890">
    <property type="entry name" value="GHMP kinase, C-terminal domain"/>
    <property type="match status" value="1"/>
</dbReference>
<feature type="binding site" evidence="6">
    <location>
        <begin position="92"/>
        <end position="102"/>
    </location>
    <ligand>
        <name>ATP</name>
        <dbReference type="ChEBI" id="CHEBI:30616"/>
    </ligand>
</feature>
<dbReference type="HAMAP" id="MF_00061">
    <property type="entry name" value="IspE"/>
    <property type="match status" value="1"/>
</dbReference>
<dbReference type="GO" id="GO:0050515">
    <property type="term" value="F:4-(cytidine 5'-diphospho)-2-C-methyl-D-erythritol kinase activity"/>
    <property type="evidence" value="ECO:0007669"/>
    <property type="project" value="UniProtKB-EC"/>
</dbReference>
<gene>
    <name evidence="6 8" type="primary">ispE</name>
    <name evidence="8" type="ORF">HMPREF1039_1086</name>
</gene>
<dbReference type="InterPro" id="IPR036554">
    <property type="entry name" value="GHMP_kinase_C_sf"/>
</dbReference>
<keyword evidence="9" id="KW-1185">Reference proteome</keyword>
<dbReference type="PIRSF" id="PIRSF010376">
    <property type="entry name" value="IspE"/>
    <property type="match status" value="1"/>
</dbReference>
<dbReference type="PANTHER" id="PTHR43527:SF2">
    <property type="entry name" value="4-DIPHOSPHOCYTIDYL-2-C-METHYL-D-ERYTHRITOL KINASE, CHLOROPLASTIC"/>
    <property type="match status" value="1"/>
</dbReference>
<proteinExistence type="inferred from homology"/>
<comment type="similarity">
    <text evidence="6">Belongs to the GHMP kinase family. IspE subfamily.</text>
</comment>
<evidence type="ECO:0000313" key="8">
    <source>
        <dbReference type="EMBL" id="EGL40891.1"/>
    </source>
</evidence>
<dbReference type="Proteomes" id="UP000004018">
    <property type="component" value="Unassembled WGS sequence"/>
</dbReference>
<accession>A0ABN0D160</accession>
<dbReference type="EC" id="2.7.1.148" evidence="6"/>
<feature type="active site" evidence="6">
    <location>
        <position position="9"/>
    </location>
</feature>
<dbReference type="PANTHER" id="PTHR43527">
    <property type="entry name" value="4-DIPHOSPHOCYTIDYL-2-C-METHYL-D-ERYTHRITOL KINASE, CHLOROPLASTIC"/>
    <property type="match status" value="1"/>
</dbReference>
<evidence type="ECO:0000256" key="1">
    <source>
        <dbReference type="ARBA" id="ARBA00017473"/>
    </source>
</evidence>
<evidence type="ECO:0000256" key="2">
    <source>
        <dbReference type="ARBA" id="ARBA00022679"/>
    </source>
</evidence>
<dbReference type="SUPFAM" id="SSF55060">
    <property type="entry name" value="GHMP Kinase, C-terminal domain"/>
    <property type="match status" value="1"/>
</dbReference>
<protein>
    <recommendedName>
        <fullName evidence="1 6">4-diphosphocytidyl-2-C-methyl-D-erythritol kinase</fullName>
        <shortName evidence="6">CMK</shortName>
        <ecNumber evidence="6">2.7.1.148</ecNumber>
    </recommendedName>
    <alternativeName>
        <fullName evidence="6">4-(cytidine-5'-diphospho)-2-C-methyl-D-erythritol kinase</fullName>
    </alternativeName>
</protein>
<dbReference type="EMBL" id="AFIJ01000020">
    <property type="protein sequence ID" value="EGL40891.1"/>
    <property type="molecule type" value="Genomic_DNA"/>
</dbReference>
<evidence type="ECO:0000256" key="6">
    <source>
        <dbReference type="HAMAP-Rule" id="MF_00061"/>
    </source>
</evidence>
<evidence type="ECO:0000313" key="9">
    <source>
        <dbReference type="Proteomes" id="UP000004018"/>
    </source>
</evidence>
<dbReference type="InterPro" id="IPR006204">
    <property type="entry name" value="GHMP_kinase_N_dom"/>
</dbReference>
<keyword evidence="2 6" id="KW-0808">Transferase</keyword>
<dbReference type="InterPro" id="IPR020568">
    <property type="entry name" value="Ribosomal_Su5_D2-typ_SF"/>
</dbReference>
<feature type="domain" description="GHMP kinase N-terminal" evidence="7">
    <location>
        <begin position="63"/>
        <end position="142"/>
    </location>
</feature>
<keyword evidence="4 6" id="KW-0418">Kinase</keyword>
<evidence type="ECO:0000256" key="3">
    <source>
        <dbReference type="ARBA" id="ARBA00022741"/>
    </source>
</evidence>
<keyword evidence="3 6" id="KW-0547">Nucleotide-binding</keyword>
<evidence type="ECO:0000256" key="4">
    <source>
        <dbReference type="ARBA" id="ARBA00022777"/>
    </source>
</evidence>
<feature type="active site" evidence="6">
    <location>
        <position position="134"/>
    </location>
</feature>